<dbReference type="InterPro" id="IPR043502">
    <property type="entry name" value="DNA/RNA_pol_sf"/>
</dbReference>
<keyword evidence="5" id="KW-0378">Hydrolase</keyword>
<evidence type="ECO:0000259" key="7">
    <source>
        <dbReference type="Pfam" id="PF17917"/>
    </source>
</evidence>
<dbReference type="EMBL" id="JABTTQ020000008">
    <property type="protein sequence ID" value="KAK6150578.1"/>
    <property type="molecule type" value="Genomic_DNA"/>
</dbReference>
<proteinExistence type="predicted"/>
<keyword evidence="9" id="KW-1185">Reference proteome</keyword>
<dbReference type="PANTHER" id="PTHR34072:SF57">
    <property type="entry name" value="RNA-DIRECTED DNA POLYMERASE"/>
    <property type="match status" value="1"/>
</dbReference>
<dbReference type="PANTHER" id="PTHR34072">
    <property type="entry name" value="ENZYMATIC POLYPROTEIN-RELATED"/>
    <property type="match status" value="1"/>
</dbReference>
<dbReference type="Pfam" id="PF17917">
    <property type="entry name" value="RT_RNaseH"/>
    <property type="match status" value="1"/>
</dbReference>
<protein>
    <recommendedName>
        <fullName evidence="7">Reverse transcriptase RNase H-like domain-containing protein</fullName>
    </recommendedName>
</protein>
<evidence type="ECO:0000256" key="6">
    <source>
        <dbReference type="ARBA" id="ARBA00022918"/>
    </source>
</evidence>
<name>A0ABR0WSV6_REHGL</name>
<gene>
    <name evidence="8" type="ORF">DH2020_015510</name>
</gene>
<dbReference type="InterPro" id="IPR041373">
    <property type="entry name" value="RT_RNaseH"/>
</dbReference>
<dbReference type="Gene3D" id="3.10.10.10">
    <property type="entry name" value="HIV Type 1 Reverse Transcriptase, subunit A, domain 1"/>
    <property type="match status" value="1"/>
</dbReference>
<keyword evidence="4" id="KW-0255">Endonuclease</keyword>
<keyword evidence="2" id="KW-0548">Nucleotidyltransferase</keyword>
<keyword evidence="1" id="KW-0808">Transferase</keyword>
<evidence type="ECO:0000256" key="4">
    <source>
        <dbReference type="ARBA" id="ARBA00022759"/>
    </source>
</evidence>
<evidence type="ECO:0000256" key="3">
    <source>
        <dbReference type="ARBA" id="ARBA00022722"/>
    </source>
</evidence>
<feature type="domain" description="Reverse transcriptase RNase H-like" evidence="7">
    <location>
        <begin position="71"/>
        <end position="109"/>
    </location>
</feature>
<evidence type="ECO:0000313" key="8">
    <source>
        <dbReference type="EMBL" id="KAK6150578.1"/>
    </source>
</evidence>
<evidence type="ECO:0000256" key="2">
    <source>
        <dbReference type="ARBA" id="ARBA00022695"/>
    </source>
</evidence>
<dbReference type="SUPFAM" id="SSF56672">
    <property type="entry name" value="DNA/RNA polymerases"/>
    <property type="match status" value="2"/>
</dbReference>
<evidence type="ECO:0000256" key="1">
    <source>
        <dbReference type="ARBA" id="ARBA00022679"/>
    </source>
</evidence>
<evidence type="ECO:0000256" key="5">
    <source>
        <dbReference type="ARBA" id="ARBA00022801"/>
    </source>
</evidence>
<keyword evidence="3" id="KW-0540">Nuclease</keyword>
<keyword evidence="6" id="KW-0695">RNA-directed DNA polymerase</keyword>
<accession>A0ABR0WSV6</accession>
<comment type="caution">
    <text evidence="8">The sequence shown here is derived from an EMBL/GenBank/DDBJ whole genome shotgun (WGS) entry which is preliminary data.</text>
</comment>
<reference evidence="8 9" key="1">
    <citation type="journal article" date="2021" name="Comput. Struct. Biotechnol. J.">
        <title>De novo genome assembly of the potent medicinal plant Rehmannia glutinosa using nanopore technology.</title>
        <authorList>
            <person name="Ma L."/>
            <person name="Dong C."/>
            <person name="Song C."/>
            <person name="Wang X."/>
            <person name="Zheng X."/>
            <person name="Niu Y."/>
            <person name="Chen S."/>
            <person name="Feng W."/>
        </authorList>
    </citation>
    <scope>NUCLEOTIDE SEQUENCE [LARGE SCALE GENOMIC DNA]</scope>
    <source>
        <strain evidence="8">DH-2019</strain>
    </source>
</reference>
<dbReference type="Proteomes" id="UP001318860">
    <property type="component" value="Unassembled WGS sequence"/>
</dbReference>
<sequence length="195" mass="22901">MQNQRCLNPIIQEVVRKEVLKWLDAEIVYVISDSSWVSPVQVVPKKGGMTVVRNENDELIATRIVTGWRISYLIGTKTIVHTDHATIKYLFDKKDTKPRLIQWILLLNEIDVEISDWKGCENMVADRLSRLEYKKDEKEGTDLIKEEFPYEQLLLAQEKFPWYADFVNYLVAGVLPPDLSSYQKMKFLHDVKFYM</sequence>
<organism evidence="8 9">
    <name type="scientific">Rehmannia glutinosa</name>
    <name type="common">Chinese foxglove</name>
    <dbReference type="NCBI Taxonomy" id="99300"/>
    <lineage>
        <taxon>Eukaryota</taxon>
        <taxon>Viridiplantae</taxon>
        <taxon>Streptophyta</taxon>
        <taxon>Embryophyta</taxon>
        <taxon>Tracheophyta</taxon>
        <taxon>Spermatophyta</taxon>
        <taxon>Magnoliopsida</taxon>
        <taxon>eudicotyledons</taxon>
        <taxon>Gunneridae</taxon>
        <taxon>Pentapetalae</taxon>
        <taxon>asterids</taxon>
        <taxon>lamiids</taxon>
        <taxon>Lamiales</taxon>
        <taxon>Orobanchaceae</taxon>
        <taxon>Rehmannieae</taxon>
        <taxon>Rehmannia</taxon>
    </lineage>
</organism>
<evidence type="ECO:0000313" key="9">
    <source>
        <dbReference type="Proteomes" id="UP001318860"/>
    </source>
</evidence>